<name>A0A7S4D7I2_HETAK</name>
<dbReference type="EMBL" id="HBIU01026138">
    <property type="protein sequence ID" value="CAE0633379.1"/>
    <property type="molecule type" value="Transcribed_RNA"/>
</dbReference>
<evidence type="ECO:0000256" key="1">
    <source>
        <dbReference type="SAM" id="Phobius"/>
    </source>
</evidence>
<accession>A0A7S4D7I2</accession>
<protein>
    <submittedName>
        <fullName evidence="2">Uncharacterized protein</fullName>
    </submittedName>
</protein>
<reference evidence="2" key="1">
    <citation type="submission" date="2021-01" db="EMBL/GenBank/DDBJ databases">
        <authorList>
            <person name="Corre E."/>
            <person name="Pelletier E."/>
            <person name="Niang G."/>
            <person name="Scheremetjew M."/>
            <person name="Finn R."/>
            <person name="Kale V."/>
            <person name="Holt S."/>
            <person name="Cochrane G."/>
            <person name="Meng A."/>
            <person name="Brown T."/>
            <person name="Cohen L."/>
        </authorList>
    </citation>
    <scope>NUCLEOTIDE SEQUENCE</scope>
    <source>
        <strain evidence="2">CCMP3107</strain>
    </source>
</reference>
<sequence length="140" mass="15528">MARFLEQVEDGVLQHPPGGLAEGGLTQGPRRRLAQPPLLHLFDPFLRCPAPLYCLDFGCCRIFSLSFLSGKAFLLFYLLFGLLAPGNRLDADGCLLLFNCLPANIAMLENRLNPNLGTTNEEISHTIPVLQLYPFLAWSI</sequence>
<keyword evidence="1" id="KW-1133">Transmembrane helix</keyword>
<dbReference type="AlphaFoldDB" id="A0A7S4D7I2"/>
<feature type="transmembrane region" description="Helical" evidence="1">
    <location>
        <begin position="62"/>
        <end position="83"/>
    </location>
</feature>
<keyword evidence="1" id="KW-0812">Transmembrane</keyword>
<gene>
    <name evidence="2" type="ORF">HAKA00212_LOCUS12092</name>
</gene>
<proteinExistence type="predicted"/>
<organism evidence="2">
    <name type="scientific">Heterosigma akashiwo</name>
    <name type="common">Chromophytic alga</name>
    <name type="synonym">Heterosigma carterae</name>
    <dbReference type="NCBI Taxonomy" id="2829"/>
    <lineage>
        <taxon>Eukaryota</taxon>
        <taxon>Sar</taxon>
        <taxon>Stramenopiles</taxon>
        <taxon>Ochrophyta</taxon>
        <taxon>Raphidophyceae</taxon>
        <taxon>Chattonellales</taxon>
        <taxon>Chattonellaceae</taxon>
        <taxon>Heterosigma</taxon>
    </lineage>
</organism>
<evidence type="ECO:0000313" key="2">
    <source>
        <dbReference type="EMBL" id="CAE0633379.1"/>
    </source>
</evidence>
<keyword evidence="1" id="KW-0472">Membrane</keyword>